<dbReference type="EMBL" id="CP000783">
    <property type="protein sequence ID" value="ABU77688.1"/>
    <property type="molecule type" value="Genomic_DNA"/>
</dbReference>
<proteinExistence type="predicted"/>
<dbReference type="Proteomes" id="UP000000260">
    <property type="component" value="Chromosome"/>
</dbReference>
<evidence type="ECO:0000313" key="2">
    <source>
        <dbReference type="Proteomes" id="UP000000260"/>
    </source>
</evidence>
<dbReference type="KEGG" id="esa:ESA_02442"/>
<organism evidence="1 2">
    <name type="scientific">Cronobacter sakazakii (strain ATCC BAA-894)</name>
    <name type="common">Enterobacter sakazakii</name>
    <dbReference type="NCBI Taxonomy" id="290339"/>
    <lineage>
        <taxon>Bacteria</taxon>
        <taxon>Pseudomonadati</taxon>
        <taxon>Pseudomonadota</taxon>
        <taxon>Gammaproteobacteria</taxon>
        <taxon>Enterobacterales</taxon>
        <taxon>Enterobacteriaceae</taxon>
        <taxon>Cronobacter</taxon>
    </lineage>
</organism>
<evidence type="ECO:0000313" key="1">
    <source>
        <dbReference type="EMBL" id="ABU77688.1"/>
    </source>
</evidence>
<dbReference type="AlphaFoldDB" id="A7MET3"/>
<protein>
    <submittedName>
        <fullName evidence="1">Uncharacterized protein</fullName>
    </submittedName>
</protein>
<keyword evidence="2" id="KW-1185">Reference proteome</keyword>
<dbReference type="HOGENOM" id="CLU_358544_0_0_6"/>
<gene>
    <name evidence="1" type="ordered locus">ESA_02442</name>
</gene>
<accession>A7MET3</accession>
<reference evidence="1 2" key="1">
    <citation type="journal article" date="2010" name="PLoS ONE">
        <title>Genome sequence of Cronobacter sakazakii BAA-894 and comparative genomic hybridization analysis with other Cronobacter species.</title>
        <authorList>
            <person name="Kucerova E."/>
            <person name="Clifton S.W."/>
            <person name="Xia X.Q."/>
            <person name="Long F."/>
            <person name="Porwollik S."/>
            <person name="Fulton L."/>
            <person name="Fronick C."/>
            <person name="Minx P."/>
            <person name="Kyung K."/>
            <person name="Warren W."/>
            <person name="Fulton R."/>
            <person name="Feng D."/>
            <person name="Wollam A."/>
            <person name="Shah N."/>
            <person name="Bhonagiri V."/>
            <person name="Nash W.E."/>
            <person name="Hallsworth-Pepin K."/>
            <person name="Wilson R.K."/>
            <person name="McClelland M."/>
            <person name="Forsythe S.J."/>
        </authorList>
    </citation>
    <scope>NUCLEOTIDE SEQUENCE [LARGE SCALE GENOMIC DNA]</scope>
    <source>
        <strain evidence="1 2">ATCC BAA-894</strain>
    </source>
</reference>
<name>A7MET3_CROS8</name>
<sequence>MQKRLIPGWVIRKAPQTWSLHFTHFQPERVLHCLSESTGDDVLLLFFRQRVETHRVTRHTNGQLRVFLRMLHRIQQHFAVHDVHVQVLTAFDRRFMMEVTVHQARQVGFAHFVVFTQRVRHDREGIRDTIFRIGERQFSNRGQRSDSAFLVTAVHRVSTWAERCASAAAIRGVTGFLTINHVRGNGQHGLGRDCVAVGFQFLNFLHETFNQVNRQVIHASVVVTELRVFAFDFEVDSQTVFIANRFNFRVFDGRQGVSRNRQTCDTTRHSADNVAIVQRHQRSFVAVFVMHVVDDVQGGDVLFRQPVHEVIHTFHNFVEIQQIAFDRFRFRAYLHFQFFINAAVDSVQHGFREVSASTEELHLLTNHHRAYAACDSVVVVVEVRTHQVIVLVLQRRGVDGNFRREFFEVQRQFFGPQNRDVRLRRRPHGVEGVQEAEAVFGYQRTAVNAHTTNGFGRPDRVAGEQLIIFRCTQEAHHTQFHHQVVDQFLGFLLGEFACFQVAFDVHVKEGGDAAKGHRGTVLGFHRSQVAEVSPLHGFLSVGRRTGDITAIFRCHLFDLAQRAVLFSNFFTQTDSRFQVYAIFQVLLQRDKLCIFVFHQEVDTVQRNAAVVTDNTATAVSIRQTGQHAGFTAIQDVFGVNVEYALVVGFTVFGEDFFQLRIQLAVVRFAGTFNHFDTAKWDNGAFQRSFSLQTNNFLKRLVDIACVMRSDGGRHGSVEVYWRMSAVFQFDAFHNFVPQGSGGFSCASQEGLVTLVWRVVFLDKVADVDFILPVAFRKTFPGCG</sequence>